<dbReference type="OrthoDB" id="9788724at2"/>
<keyword evidence="2" id="KW-0812">Transmembrane</keyword>
<dbReference type="AlphaFoldDB" id="A0A2G8SXH9"/>
<comment type="caution">
    <text evidence="3">The sequence shown here is derived from an EMBL/GenBank/DDBJ whole genome shotgun (WGS) entry which is preliminary data.</text>
</comment>
<accession>A0A2G8SXH9</accession>
<evidence type="ECO:0000313" key="4">
    <source>
        <dbReference type="Proteomes" id="UP000228593"/>
    </source>
</evidence>
<dbReference type="Proteomes" id="UP000228593">
    <property type="component" value="Unassembled WGS sequence"/>
</dbReference>
<feature type="region of interest" description="Disordered" evidence="1">
    <location>
        <begin position="59"/>
        <end position="96"/>
    </location>
</feature>
<reference evidence="3 4" key="1">
    <citation type="submission" date="2017-10" db="EMBL/GenBank/DDBJ databases">
        <title>Massilia psychrophilum sp. nov., a novel purple-pigmented bacterium isolated from Tianshan glacier, Xinjiang Municipality, China.</title>
        <authorList>
            <person name="Wang H."/>
        </authorList>
    </citation>
    <scope>NUCLEOTIDE SEQUENCE [LARGE SCALE GENOMIC DNA]</scope>
    <source>
        <strain evidence="3 4">JCM 30813</strain>
    </source>
</reference>
<keyword evidence="4" id="KW-1185">Reference proteome</keyword>
<sequence>MQPGTSLYALRGVSMALSLGKLLSAPIRDLPIAPVNTSLLYALLFNAFMFSNSIICKPSSSRKRGSNFRQDATKWDPRMREDDGQGNRKELFCSQI</sequence>
<keyword evidence="2" id="KW-1133">Transmembrane helix</keyword>
<dbReference type="RefSeq" id="WP_099917571.1">
    <property type="nucleotide sequence ID" value="NZ_BMHS01000020.1"/>
</dbReference>
<feature type="transmembrane region" description="Helical" evidence="2">
    <location>
        <begin position="39"/>
        <end position="56"/>
    </location>
</feature>
<evidence type="ECO:0000256" key="1">
    <source>
        <dbReference type="SAM" id="MobiDB-lite"/>
    </source>
</evidence>
<feature type="compositionally biased region" description="Basic and acidic residues" evidence="1">
    <location>
        <begin position="71"/>
        <end position="96"/>
    </location>
</feature>
<gene>
    <name evidence="3" type="ORF">CR103_19320</name>
</gene>
<organism evidence="3 4">
    <name type="scientific">Massilia psychrophila</name>
    <dbReference type="NCBI Taxonomy" id="1603353"/>
    <lineage>
        <taxon>Bacteria</taxon>
        <taxon>Pseudomonadati</taxon>
        <taxon>Pseudomonadota</taxon>
        <taxon>Betaproteobacteria</taxon>
        <taxon>Burkholderiales</taxon>
        <taxon>Oxalobacteraceae</taxon>
        <taxon>Telluria group</taxon>
        <taxon>Massilia</taxon>
    </lineage>
</organism>
<name>A0A2G8SXH9_9BURK</name>
<protein>
    <submittedName>
        <fullName evidence="3">Uncharacterized protein</fullName>
    </submittedName>
</protein>
<dbReference type="EMBL" id="PDOB01000044">
    <property type="protein sequence ID" value="PIL38188.1"/>
    <property type="molecule type" value="Genomic_DNA"/>
</dbReference>
<keyword evidence="2" id="KW-0472">Membrane</keyword>
<evidence type="ECO:0000313" key="3">
    <source>
        <dbReference type="EMBL" id="PIL38188.1"/>
    </source>
</evidence>
<evidence type="ECO:0000256" key="2">
    <source>
        <dbReference type="SAM" id="Phobius"/>
    </source>
</evidence>
<proteinExistence type="predicted"/>